<proteinExistence type="predicted"/>
<dbReference type="RefSeq" id="WP_145363219.1">
    <property type="nucleotide sequence ID" value="NZ_CP036268.1"/>
</dbReference>
<dbReference type="AlphaFoldDB" id="A0A517QZL3"/>
<feature type="domain" description="Prokaryotic-type class I peptide chain release factors" evidence="2">
    <location>
        <begin position="22"/>
        <end position="148"/>
    </location>
</feature>
<dbReference type="PANTHER" id="PTHR47814">
    <property type="entry name" value="PEPTIDYL-TRNA HYDROLASE ARFB"/>
    <property type="match status" value="1"/>
</dbReference>
<dbReference type="EC" id="3.1.1.29" evidence="3"/>
<evidence type="ECO:0000259" key="2">
    <source>
        <dbReference type="Pfam" id="PF00472"/>
    </source>
</evidence>
<feature type="compositionally biased region" description="Basic residues" evidence="1">
    <location>
        <begin position="118"/>
        <end position="143"/>
    </location>
</feature>
<dbReference type="Pfam" id="PF00472">
    <property type="entry name" value="RF-1"/>
    <property type="match status" value="1"/>
</dbReference>
<dbReference type="Proteomes" id="UP000317318">
    <property type="component" value="Chromosome"/>
</dbReference>
<dbReference type="GO" id="GO:0072344">
    <property type="term" value="P:rescue of stalled ribosome"/>
    <property type="evidence" value="ECO:0007669"/>
    <property type="project" value="TreeGrafter"/>
</dbReference>
<dbReference type="GO" id="GO:0004045">
    <property type="term" value="F:peptidyl-tRNA hydrolase activity"/>
    <property type="evidence" value="ECO:0007669"/>
    <property type="project" value="UniProtKB-EC"/>
</dbReference>
<feature type="region of interest" description="Disordered" evidence="1">
    <location>
        <begin position="112"/>
        <end position="153"/>
    </location>
</feature>
<reference evidence="3 4" key="1">
    <citation type="submission" date="2019-02" db="EMBL/GenBank/DDBJ databases">
        <title>Deep-cultivation of Planctomycetes and their phenomic and genomic characterization uncovers novel biology.</title>
        <authorList>
            <person name="Wiegand S."/>
            <person name="Jogler M."/>
            <person name="Boedeker C."/>
            <person name="Pinto D."/>
            <person name="Vollmers J."/>
            <person name="Rivas-Marin E."/>
            <person name="Kohn T."/>
            <person name="Peeters S.H."/>
            <person name="Heuer A."/>
            <person name="Rast P."/>
            <person name="Oberbeckmann S."/>
            <person name="Bunk B."/>
            <person name="Jeske O."/>
            <person name="Meyerdierks A."/>
            <person name="Storesund J.E."/>
            <person name="Kallscheuer N."/>
            <person name="Luecker S."/>
            <person name="Lage O.M."/>
            <person name="Pohl T."/>
            <person name="Merkel B.J."/>
            <person name="Hornburger P."/>
            <person name="Mueller R.-W."/>
            <person name="Bruemmer F."/>
            <person name="Labrenz M."/>
            <person name="Spormann A.M."/>
            <person name="Op den Camp H."/>
            <person name="Overmann J."/>
            <person name="Amann R."/>
            <person name="Jetten M.S.M."/>
            <person name="Mascher T."/>
            <person name="Medema M.H."/>
            <person name="Devos D.P."/>
            <person name="Kaster A.-K."/>
            <person name="Ovreas L."/>
            <person name="Rohde M."/>
            <person name="Galperin M.Y."/>
            <person name="Jogler C."/>
        </authorList>
    </citation>
    <scope>NUCLEOTIDE SEQUENCE [LARGE SCALE GENOMIC DNA]</scope>
    <source>
        <strain evidence="3 4">Pan189</strain>
    </source>
</reference>
<protein>
    <submittedName>
        <fullName evidence="3">Peptidyl-tRNA hydrolase ArfB</fullName>
        <ecNumber evidence="3">3.1.1.29</ecNumber>
    </submittedName>
</protein>
<organism evidence="3 4">
    <name type="scientific">Stratiformator vulcanicus</name>
    <dbReference type="NCBI Taxonomy" id="2527980"/>
    <lineage>
        <taxon>Bacteria</taxon>
        <taxon>Pseudomonadati</taxon>
        <taxon>Planctomycetota</taxon>
        <taxon>Planctomycetia</taxon>
        <taxon>Planctomycetales</taxon>
        <taxon>Planctomycetaceae</taxon>
        <taxon>Stratiformator</taxon>
    </lineage>
</organism>
<name>A0A517QZL3_9PLAN</name>
<accession>A0A517QZL3</accession>
<keyword evidence="3" id="KW-0378">Hydrolase</keyword>
<gene>
    <name evidence="3" type="primary">arfB</name>
    <name evidence="3" type="ORF">Pan189_14380</name>
</gene>
<dbReference type="PANTHER" id="PTHR47814:SF1">
    <property type="entry name" value="PEPTIDYL-TRNA HYDROLASE ARFB"/>
    <property type="match status" value="1"/>
</dbReference>
<dbReference type="OrthoDB" id="9815709at2"/>
<dbReference type="InterPro" id="IPR000352">
    <property type="entry name" value="Pep_chain_release_fac_I"/>
</dbReference>
<dbReference type="Gene3D" id="3.30.160.20">
    <property type="match status" value="1"/>
</dbReference>
<evidence type="ECO:0000313" key="3">
    <source>
        <dbReference type="EMBL" id="QDT37071.1"/>
    </source>
</evidence>
<evidence type="ECO:0000256" key="1">
    <source>
        <dbReference type="SAM" id="MobiDB-lite"/>
    </source>
</evidence>
<evidence type="ECO:0000313" key="4">
    <source>
        <dbReference type="Proteomes" id="UP000317318"/>
    </source>
</evidence>
<dbReference type="SUPFAM" id="SSF110916">
    <property type="entry name" value="Peptidyl-tRNA hydrolase domain-like"/>
    <property type="match status" value="1"/>
</dbReference>
<dbReference type="NCBIfam" id="NF006718">
    <property type="entry name" value="PRK09256.1"/>
    <property type="match status" value="1"/>
</dbReference>
<dbReference type="GO" id="GO:0003747">
    <property type="term" value="F:translation release factor activity"/>
    <property type="evidence" value="ECO:0007669"/>
    <property type="project" value="InterPro"/>
</dbReference>
<dbReference type="GO" id="GO:0043022">
    <property type="term" value="F:ribosome binding"/>
    <property type="evidence" value="ECO:0007669"/>
    <property type="project" value="TreeGrafter"/>
</dbReference>
<keyword evidence="4" id="KW-1185">Reference proteome</keyword>
<dbReference type="EMBL" id="CP036268">
    <property type="protein sequence ID" value="QDT37071.1"/>
    <property type="molecule type" value="Genomic_DNA"/>
</dbReference>
<feature type="compositionally biased region" description="Basic and acidic residues" evidence="1">
    <location>
        <begin position="144"/>
        <end position="153"/>
    </location>
</feature>
<dbReference type="KEGG" id="svp:Pan189_14380"/>
<sequence length="153" mass="17691">MSDAIESTVPNRPDKRLRVSPTVSIDRAEFTVTYVRSSGPGGQNVNKVATKACLRWSPLESPSLPERVRTRFRALFGSRLTNDGEIILMSQRYRDRTKNRDDCIERLRKMLLEAATQPKKRRPTRPSKGSKQRRLDAKKRRSETKRLRGRPDQ</sequence>